<feature type="signal peptide" evidence="1">
    <location>
        <begin position="1"/>
        <end position="21"/>
    </location>
</feature>
<name>E3MI04_CAERE</name>
<dbReference type="EMBL" id="DS268446">
    <property type="protein sequence ID" value="EFP02196.1"/>
    <property type="molecule type" value="Genomic_DNA"/>
</dbReference>
<evidence type="ECO:0000313" key="2">
    <source>
        <dbReference type="EMBL" id="EFP02196.1"/>
    </source>
</evidence>
<proteinExistence type="predicted"/>
<accession>E3MI04</accession>
<feature type="chain" id="PRO_5003176889" description="Domain of unknown function WSN domain-containing protein" evidence="1">
    <location>
        <begin position="22"/>
        <end position="749"/>
    </location>
</feature>
<dbReference type="Proteomes" id="UP000008281">
    <property type="component" value="Unassembled WGS sequence"/>
</dbReference>
<dbReference type="OMA" id="CKSMITI"/>
<dbReference type="eggNOG" id="ENOG502TIBC">
    <property type="taxonomic scope" value="Eukaryota"/>
</dbReference>
<evidence type="ECO:0000313" key="3">
    <source>
        <dbReference type="Proteomes" id="UP000008281"/>
    </source>
</evidence>
<dbReference type="STRING" id="31234.E3MI04"/>
<keyword evidence="3" id="KW-1185">Reference proteome</keyword>
<keyword evidence="1" id="KW-0732">Signal</keyword>
<dbReference type="HOGENOM" id="CLU_346557_0_0_1"/>
<dbReference type="AlphaFoldDB" id="E3MI04"/>
<gene>
    <name evidence="2" type="ORF">CRE_24959</name>
</gene>
<evidence type="ECO:0000256" key="1">
    <source>
        <dbReference type="SAM" id="SignalP"/>
    </source>
</evidence>
<dbReference type="OrthoDB" id="5881493at2759"/>
<sequence>MYLQAILLLLLDVLLTIRCSGDCKSMITISDNDSHVSDTHLRLKGIYQEVAGISRQAKNILLESELSNGNLSPLDVAKQVLNQKLDEKLLEEYGILKLSDVGKHQSEVFSLFREGKKSEISDEMRKDIVDALNVLKGLSGLKTVMEGVDMANVSRDIQKMKDKGDIKLDFVGRYYMDLNKLAEGMFNFMSRMEYLKHDVTVMSTDDLRSSAKLLVQLHLKGANDGIVEFQYLVEGMGLLKEVADPLKLVMTAMGKVNETKILNGLDEKLRQIMKGSELLKKLRDVKMIGLLKTLGSTIDKIEFLKVSEEKSKEYRTNSRRMKVLLDKIRAFSNSMNIIKRKSEYFSNQWKPFEEHTKQLKIPDGQLNNKLIGLQSCNQNFNFTINFSKDETELEAIDDTFSKVRDLDTRFREGWNLLTQLSFNTTIIELDSTLHENPNDTDKIKQIIGGISIDNTFVSWKEYLQRVPLPGNANKEGSLFESIALEIHELLNKVDFDKVQKLTGTIINKLSDFEKQMDCHTQLKIPIDDVVSPMNLLKSTWNFNPQVTLGALDTVLLFQDAYEMIEDIKKWTPDKVNEISEGVKVVDSILKVYENWNEMKDEWDEEEFEQAENSWKFIKNSVLNLVENLSKLESTQAEDLTQFVASIPFPEEFPVDDFKKFIKDDYLGSGRSDILKILEDFQQLKTEFPEFPRRLEKMNRGIGKLREWEKTKRPEEKKPIDCSLTDLKSCKDPITLPAASPLAPLKKVEL</sequence>
<protein>
    <recommendedName>
        <fullName evidence="4">Domain of unknown function WSN domain-containing protein</fullName>
    </recommendedName>
</protein>
<evidence type="ECO:0008006" key="4">
    <source>
        <dbReference type="Google" id="ProtNLM"/>
    </source>
</evidence>
<reference evidence="2" key="1">
    <citation type="submission" date="2007-07" db="EMBL/GenBank/DDBJ databases">
        <title>PCAP assembly of the Caenorhabditis remanei genome.</title>
        <authorList>
            <consortium name="The Caenorhabditis remanei Sequencing Consortium"/>
            <person name="Wilson R.K."/>
        </authorList>
    </citation>
    <scope>NUCLEOTIDE SEQUENCE [LARGE SCALE GENOMIC DNA]</scope>
    <source>
        <strain evidence="2">PB4641</strain>
    </source>
</reference>
<organism evidence="3">
    <name type="scientific">Caenorhabditis remanei</name>
    <name type="common">Caenorhabditis vulgaris</name>
    <dbReference type="NCBI Taxonomy" id="31234"/>
    <lineage>
        <taxon>Eukaryota</taxon>
        <taxon>Metazoa</taxon>
        <taxon>Ecdysozoa</taxon>
        <taxon>Nematoda</taxon>
        <taxon>Chromadorea</taxon>
        <taxon>Rhabditida</taxon>
        <taxon>Rhabditina</taxon>
        <taxon>Rhabditomorpha</taxon>
        <taxon>Rhabditoidea</taxon>
        <taxon>Rhabditidae</taxon>
        <taxon>Peloderinae</taxon>
        <taxon>Caenorhabditis</taxon>
    </lineage>
</organism>
<dbReference type="InParanoid" id="E3MI04"/>